<feature type="signal peptide" evidence="2">
    <location>
        <begin position="1"/>
        <end position="25"/>
    </location>
</feature>
<keyword evidence="1" id="KW-0812">Transmembrane</keyword>
<feature type="transmembrane region" description="Helical" evidence="1">
    <location>
        <begin position="92"/>
        <end position="116"/>
    </location>
</feature>
<dbReference type="AlphaFoldDB" id="A0AAV7E0D8"/>
<reference evidence="3 4" key="1">
    <citation type="submission" date="2021-07" db="EMBL/GenBank/DDBJ databases">
        <title>The Aristolochia fimbriata genome: insights into angiosperm evolution, floral development and chemical biosynthesis.</title>
        <authorList>
            <person name="Jiao Y."/>
        </authorList>
    </citation>
    <scope>NUCLEOTIDE SEQUENCE [LARGE SCALE GENOMIC DNA]</scope>
    <source>
        <strain evidence="3">IBCAS-2021</strain>
        <tissue evidence="3">Leaf</tissue>
    </source>
</reference>
<feature type="chain" id="PRO_5043574556" evidence="2">
    <location>
        <begin position="26"/>
        <end position="123"/>
    </location>
</feature>
<evidence type="ECO:0000313" key="4">
    <source>
        <dbReference type="Proteomes" id="UP000825729"/>
    </source>
</evidence>
<evidence type="ECO:0000313" key="3">
    <source>
        <dbReference type="EMBL" id="KAG9440832.1"/>
    </source>
</evidence>
<name>A0AAV7E0D8_ARIFI</name>
<protein>
    <submittedName>
        <fullName evidence="3">Uncharacterized protein</fullName>
    </submittedName>
</protein>
<gene>
    <name evidence="3" type="ORF">H6P81_020997</name>
</gene>
<keyword evidence="1" id="KW-1133">Transmembrane helix</keyword>
<evidence type="ECO:0000256" key="2">
    <source>
        <dbReference type="SAM" id="SignalP"/>
    </source>
</evidence>
<accession>A0AAV7E0D8</accession>
<organism evidence="3 4">
    <name type="scientific">Aristolochia fimbriata</name>
    <name type="common">White veined hardy Dutchman's pipe vine</name>
    <dbReference type="NCBI Taxonomy" id="158543"/>
    <lineage>
        <taxon>Eukaryota</taxon>
        <taxon>Viridiplantae</taxon>
        <taxon>Streptophyta</taxon>
        <taxon>Embryophyta</taxon>
        <taxon>Tracheophyta</taxon>
        <taxon>Spermatophyta</taxon>
        <taxon>Magnoliopsida</taxon>
        <taxon>Magnoliidae</taxon>
        <taxon>Piperales</taxon>
        <taxon>Aristolochiaceae</taxon>
        <taxon>Aristolochia</taxon>
    </lineage>
</organism>
<comment type="caution">
    <text evidence="3">The sequence shown here is derived from an EMBL/GenBank/DDBJ whole genome shotgun (WGS) entry which is preliminary data.</text>
</comment>
<sequence length="123" mass="14123">MGSTVTGDLLLKAILLLSLQTSTLLFSTEPKRTLSKDEYLSMKRHLKSLNKPQYKASRLKYYLQMKPGSHPQRKGILIRFPQLRFILDSLVMVARLMAITTQAATILCSWVLYSLLGNYLRYI</sequence>
<proteinExistence type="predicted"/>
<keyword evidence="4" id="KW-1185">Reference proteome</keyword>
<dbReference type="EMBL" id="JAINDJ010000008">
    <property type="protein sequence ID" value="KAG9440832.1"/>
    <property type="molecule type" value="Genomic_DNA"/>
</dbReference>
<evidence type="ECO:0000256" key="1">
    <source>
        <dbReference type="SAM" id="Phobius"/>
    </source>
</evidence>
<dbReference type="Proteomes" id="UP000825729">
    <property type="component" value="Unassembled WGS sequence"/>
</dbReference>
<keyword evidence="1" id="KW-0472">Membrane</keyword>
<keyword evidence="2" id="KW-0732">Signal</keyword>